<proteinExistence type="predicted"/>
<evidence type="ECO:0000313" key="7">
    <source>
        <dbReference type="Proteomes" id="UP000492821"/>
    </source>
</evidence>
<dbReference type="Proteomes" id="UP000492821">
    <property type="component" value="Unassembled WGS sequence"/>
</dbReference>
<name>A0A7E4ZVB1_PANRE</name>
<keyword evidence="2" id="KW-0813">Transport</keyword>
<dbReference type="AlphaFoldDB" id="A0A7E4ZVB1"/>
<dbReference type="Pfam" id="PF07690">
    <property type="entry name" value="MFS_1"/>
    <property type="match status" value="1"/>
</dbReference>
<dbReference type="InterPro" id="IPR036259">
    <property type="entry name" value="MFS_trans_sf"/>
</dbReference>
<feature type="transmembrane region" description="Helical" evidence="6">
    <location>
        <begin position="411"/>
        <end position="430"/>
    </location>
</feature>
<feature type="transmembrane region" description="Helical" evidence="6">
    <location>
        <begin position="451"/>
        <end position="472"/>
    </location>
</feature>
<evidence type="ECO:0000313" key="8">
    <source>
        <dbReference type="WBParaSite" id="Pan_g19373.t1"/>
    </source>
</evidence>
<reference evidence="8" key="2">
    <citation type="submission" date="2020-10" db="UniProtKB">
        <authorList>
            <consortium name="WormBaseParasite"/>
        </authorList>
    </citation>
    <scope>IDENTIFICATION</scope>
</reference>
<dbReference type="WBParaSite" id="Pan_g19373.t1">
    <property type="protein sequence ID" value="Pan_g19373.t1"/>
    <property type="gene ID" value="Pan_g19373"/>
</dbReference>
<feature type="transmembrane region" description="Helical" evidence="6">
    <location>
        <begin position="349"/>
        <end position="371"/>
    </location>
</feature>
<dbReference type="GO" id="GO:0022857">
    <property type="term" value="F:transmembrane transporter activity"/>
    <property type="evidence" value="ECO:0007669"/>
    <property type="project" value="InterPro"/>
</dbReference>
<feature type="transmembrane region" description="Helical" evidence="6">
    <location>
        <begin position="318"/>
        <end position="337"/>
    </location>
</feature>
<keyword evidence="3 6" id="KW-0812">Transmembrane</keyword>
<dbReference type="CDD" id="cd17326">
    <property type="entry name" value="MFS_MFSD8"/>
    <property type="match status" value="1"/>
</dbReference>
<feature type="transmembrane region" description="Helical" evidence="6">
    <location>
        <begin position="478"/>
        <end position="497"/>
    </location>
</feature>
<feature type="transmembrane region" description="Helical" evidence="6">
    <location>
        <begin position="188"/>
        <end position="206"/>
    </location>
</feature>
<evidence type="ECO:0000256" key="3">
    <source>
        <dbReference type="ARBA" id="ARBA00022692"/>
    </source>
</evidence>
<comment type="subcellular location">
    <subcellularLocation>
        <location evidence="1">Endomembrane system</location>
        <topology evidence="1">Multi-pass membrane protein</topology>
    </subcellularLocation>
</comment>
<evidence type="ECO:0000256" key="6">
    <source>
        <dbReference type="SAM" id="Phobius"/>
    </source>
</evidence>
<dbReference type="InterPro" id="IPR011701">
    <property type="entry name" value="MFS"/>
</dbReference>
<dbReference type="SUPFAM" id="SSF103473">
    <property type="entry name" value="MFS general substrate transporter"/>
    <property type="match status" value="1"/>
</dbReference>
<reference evidence="7" key="1">
    <citation type="journal article" date="2013" name="Genetics">
        <title>The draft genome and transcriptome of Panagrellus redivivus are shaped by the harsh demands of a free-living lifestyle.</title>
        <authorList>
            <person name="Srinivasan J."/>
            <person name="Dillman A.R."/>
            <person name="Macchietto M.G."/>
            <person name="Heikkinen L."/>
            <person name="Lakso M."/>
            <person name="Fracchia K.M."/>
            <person name="Antoshechkin I."/>
            <person name="Mortazavi A."/>
            <person name="Wong G."/>
            <person name="Sternberg P.W."/>
        </authorList>
    </citation>
    <scope>NUCLEOTIDE SEQUENCE [LARGE SCALE GENOMIC DNA]</scope>
    <source>
        <strain evidence="7">MT8872</strain>
    </source>
</reference>
<keyword evidence="4 6" id="KW-1133">Transmembrane helix</keyword>
<dbReference type="PANTHER" id="PTHR23510">
    <property type="entry name" value="INNER MEMBRANE TRANSPORT PROTEIN YAJR"/>
    <property type="match status" value="1"/>
</dbReference>
<dbReference type="GO" id="GO:0012505">
    <property type="term" value="C:endomembrane system"/>
    <property type="evidence" value="ECO:0007669"/>
    <property type="project" value="UniProtKB-SubCell"/>
</dbReference>
<feature type="transmembrane region" description="Helical" evidence="6">
    <location>
        <begin position="92"/>
        <end position="113"/>
    </location>
</feature>
<evidence type="ECO:0000256" key="5">
    <source>
        <dbReference type="ARBA" id="ARBA00023136"/>
    </source>
</evidence>
<keyword evidence="5 6" id="KW-0472">Membrane</keyword>
<dbReference type="Gene3D" id="1.20.1250.20">
    <property type="entry name" value="MFS general substrate transporter like domains"/>
    <property type="match status" value="1"/>
</dbReference>
<feature type="transmembrane region" description="Helical" evidence="6">
    <location>
        <begin position="153"/>
        <end position="176"/>
    </location>
</feature>
<dbReference type="InterPro" id="IPR051068">
    <property type="entry name" value="MFS_Domain-Containing_Protein"/>
</dbReference>
<protein>
    <submittedName>
        <fullName evidence="8">MFS domain-containing protein</fullName>
    </submittedName>
</protein>
<evidence type="ECO:0000256" key="1">
    <source>
        <dbReference type="ARBA" id="ARBA00004127"/>
    </source>
</evidence>
<feature type="transmembrane region" description="Helical" evidence="6">
    <location>
        <begin position="53"/>
        <end position="72"/>
    </location>
</feature>
<dbReference type="GO" id="GO:0005765">
    <property type="term" value="C:lysosomal membrane"/>
    <property type="evidence" value="ECO:0007669"/>
    <property type="project" value="TreeGrafter"/>
</dbReference>
<feature type="transmembrane region" description="Helical" evidence="6">
    <location>
        <begin position="276"/>
        <end position="298"/>
    </location>
</feature>
<accession>A0A7E4ZVB1</accession>
<keyword evidence="7" id="KW-1185">Reference proteome</keyword>
<organism evidence="7 8">
    <name type="scientific">Panagrellus redivivus</name>
    <name type="common">Microworm</name>
    <dbReference type="NCBI Taxonomy" id="6233"/>
    <lineage>
        <taxon>Eukaryota</taxon>
        <taxon>Metazoa</taxon>
        <taxon>Ecdysozoa</taxon>
        <taxon>Nematoda</taxon>
        <taxon>Chromadorea</taxon>
        <taxon>Rhabditida</taxon>
        <taxon>Tylenchina</taxon>
        <taxon>Panagrolaimomorpha</taxon>
        <taxon>Panagrolaimoidea</taxon>
        <taxon>Panagrolaimidae</taxon>
        <taxon>Panagrellus</taxon>
    </lineage>
</organism>
<feature type="transmembrane region" description="Helical" evidence="6">
    <location>
        <begin position="125"/>
        <end position="147"/>
    </location>
</feature>
<evidence type="ECO:0000256" key="4">
    <source>
        <dbReference type="ARBA" id="ARBA00022989"/>
    </source>
</evidence>
<feature type="transmembrane region" description="Helical" evidence="6">
    <location>
        <begin position="226"/>
        <end position="247"/>
    </location>
</feature>
<dbReference type="PANTHER" id="PTHR23510:SF3">
    <property type="entry name" value="MAJOR FACILITATOR SUPERFAMILY DOMAIN-CONTAINING PROTEIN 8"/>
    <property type="match status" value="1"/>
</dbReference>
<evidence type="ECO:0000256" key="2">
    <source>
        <dbReference type="ARBA" id="ARBA00022448"/>
    </source>
</evidence>
<sequence length="532" mass="59010">MFRQKVTPIPFTEVLTQDDRIQTVTNLPSLDLSSDDESKRSVKLKFDQQSTDWASIYVATSVTFVGAVQFSLYFSSLWPYLQVIDPSATETFFGAIIASYSLGQMLASPLVGYWSNKIKTSIPPLYMGLCLMFIGNCIYFFAPIIPIPVSKKYLILVSRFLTGSGSANISLLRAYASTASTGKDRSKAIALVTGGLALGMTMGPGFQLLFTPLGPKGLQVAKNILINIYTAPALAGCAMNMLGIFLIKKYFIEKHIGIPDSADKEKHGELPPYDKFALLICYITRFCQMFIVCNLESIGTPLAMTMFAWDRPTVVRNVSVSQVLQALVAFAVYSSYVKFNLGRVLNSKNVLYVSITGLIVFHLVTYSWPFLPGKMVTYNNLDVAASNGTELVGCNVDYFDWCDDIPPVNYIVFYTAYVLIIGISFPYINIALNTLFSKIIGPRRQAAQQGWLQVSGAAARFVGPVIISFLYTEFGPRWSWNVSIAVVVATLSLWVIFRERMVPLVVPEAFAHFQDQDDPDVKQPAKKKLNDV</sequence>